<proteinExistence type="predicted"/>
<sequence length="392" mass="45324">MAKKNNSQKLISTLLANKKLTNAQREKIAILMIRDLDLANTNQDGESNGDFPKSNLPEYRSAKDVMDFLLEYNQDPILKYTCHPIDDLSVINEIAEQCENKVYSVKSHYHLILSRFTQLREKYRATGKYLDGKVVSLMRVYITGETFRREPASWSTQSITYNWHSPELWEWSNKTPGIVPNPGENIAEFICNEGYKLPKPFISNLSGKRISTFGDLVMYYKSLLHIKRDDNLQNKILYVYKKGYQTGDQNSHPWLDRVDLTIGDFDNNIELFTSVDKLLQAFGAILSICIENQAEGIPHVEVGFYRELESKRVCFYVHHKNSQYRKGIEDSIKRIGEKQTLLIKNQINGICNLYIQADFGNNQYAEMNLWDGKPRTATSIDKIEGVKYILKY</sequence>
<dbReference type="RefSeq" id="WP_008668187.1">
    <property type="nucleotide sequence ID" value="NZ_DAWEOC010000005.1"/>
</dbReference>
<dbReference type="EMBL" id="MNQV01000214">
    <property type="protein sequence ID" value="OKZ45321.1"/>
    <property type="molecule type" value="Genomic_DNA"/>
</dbReference>
<gene>
    <name evidence="2" type="ORF">BHV80_13035</name>
</gene>
<dbReference type="Pfam" id="PF22561">
    <property type="entry name" value="HisKin-conflict"/>
    <property type="match status" value="1"/>
</dbReference>
<comment type="caution">
    <text evidence="2">The sequence shown here is derived from an EMBL/GenBank/DDBJ whole genome shotgun (WGS) entry which is preliminary data.</text>
</comment>
<protein>
    <recommendedName>
        <fullName evidence="1">Histidine Kinase domain-containing protein</fullName>
    </recommendedName>
</protein>
<evidence type="ECO:0000313" key="3">
    <source>
        <dbReference type="Proteomes" id="UP000186631"/>
    </source>
</evidence>
<name>A0A1Q6IX13_PHOVU</name>
<dbReference type="InterPro" id="IPR054731">
    <property type="entry name" value="HisKin-conflict"/>
</dbReference>
<dbReference type="AlphaFoldDB" id="A0A1Q6IX13"/>
<accession>A0A1Q6IX13</accession>
<feature type="domain" description="Histidine Kinase" evidence="1">
    <location>
        <begin position="61"/>
        <end position="392"/>
    </location>
</feature>
<dbReference type="Proteomes" id="UP000186631">
    <property type="component" value="Unassembled WGS sequence"/>
</dbReference>
<evidence type="ECO:0000259" key="1">
    <source>
        <dbReference type="Pfam" id="PF22561"/>
    </source>
</evidence>
<reference evidence="2 3" key="1">
    <citation type="journal article" date="2016" name="Nat. Biotechnol.">
        <title>Measurement of bacterial replication rates in microbial communities.</title>
        <authorList>
            <person name="Brown C.T."/>
            <person name="Olm M.R."/>
            <person name="Thomas B.C."/>
            <person name="Banfield J.F."/>
        </authorList>
    </citation>
    <scope>NUCLEOTIDE SEQUENCE [LARGE SCALE GENOMIC DNA]</scope>
    <source>
        <strain evidence="2">42_262</strain>
    </source>
</reference>
<evidence type="ECO:0000313" key="2">
    <source>
        <dbReference type="EMBL" id="OKZ45321.1"/>
    </source>
</evidence>
<organism evidence="2 3">
    <name type="scientific">Phocaeicola vulgatus</name>
    <name type="common">Bacteroides vulgatus</name>
    <dbReference type="NCBI Taxonomy" id="821"/>
    <lineage>
        <taxon>Bacteria</taxon>
        <taxon>Pseudomonadati</taxon>
        <taxon>Bacteroidota</taxon>
        <taxon>Bacteroidia</taxon>
        <taxon>Bacteroidales</taxon>
        <taxon>Bacteroidaceae</taxon>
        <taxon>Phocaeicola</taxon>
    </lineage>
</organism>